<comment type="caution">
    <text evidence="14">The sequence shown here is derived from an EMBL/GenBank/DDBJ whole genome shotgun (WGS) entry which is preliminary data.</text>
</comment>
<dbReference type="InterPro" id="IPR036611">
    <property type="entry name" value="Trigger_fac_ribosome-bd_sf"/>
</dbReference>
<keyword evidence="9" id="KW-0413">Isomerase</keyword>
<evidence type="ECO:0000256" key="4">
    <source>
        <dbReference type="ARBA" id="ARBA00013194"/>
    </source>
</evidence>
<evidence type="ECO:0000256" key="5">
    <source>
        <dbReference type="ARBA" id="ARBA00016902"/>
    </source>
</evidence>
<evidence type="ECO:0000313" key="15">
    <source>
        <dbReference type="Proteomes" id="UP001487305"/>
    </source>
</evidence>
<comment type="subcellular location">
    <subcellularLocation>
        <location evidence="2">Cytoplasm</location>
    </subcellularLocation>
</comment>
<evidence type="ECO:0000256" key="7">
    <source>
        <dbReference type="ARBA" id="ARBA00023110"/>
    </source>
</evidence>
<dbReference type="Proteomes" id="UP001487305">
    <property type="component" value="Unassembled WGS sequence"/>
</dbReference>
<keyword evidence="15" id="KW-1185">Reference proteome</keyword>
<dbReference type="InterPro" id="IPR027304">
    <property type="entry name" value="Trigger_fact/SurA_dom_sf"/>
</dbReference>
<evidence type="ECO:0000259" key="13">
    <source>
        <dbReference type="Pfam" id="PF05698"/>
    </source>
</evidence>
<dbReference type="InterPro" id="IPR008880">
    <property type="entry name" value="Trigger_fac_C"/>
</dbReference>
<dbReference type="InterPro" id="IPR046357">
    <property type="entry name" value="PPIase_dom_sf"/>
</dbReference>
<dbReference type="SUPFAM" id="SSF109998">
    <property type="entry name" value="Triger factor/SurA peptide-binding domain-like"/>
    <property type="match status" value="1"/>
</dbReference>
<comment type="catalytic activity">
    <reaction evidence="1">
        <text>[protein]-peptidylproline (omega=180) = [protein]-peptidylproline (omega=0)</text>
        <dbReference type="Rhea" id="RHEA:16237"/>
        <dbReference type="Rhea" id="RHEA-COMP:10747"/>
        <dbReference type="Rhea" id="RHEA-COMP:10748"/>
        <dbReference type="ChEBI" id="CHEBI:83833"/>
        <dbReference type="ChEBI" id="CHEBI:83834"/>
        <dbReference type="EC" id="5.2.1.8"/>
    </reaction>
</comment>
<evidence type="ECO:0000259" key="12">
    <source>
        <dbReference type="Pfam" id="PF05697"/>
    </source>
</evidence>
<reference evidence="14 15" key="1">
    <citation type="submission" date="2024-04" db="EMBL/GenBank/DDBJ databases">
        <title>Human intestinal bacterial collection.</title>
        <authorList>
            <person name="Pauvert C."/>
            <person name="Hitch T.C.A."/>
            <person name="Clavel T."/>
        </authorList>
    </citation>
    <scope>NUCLEOTIDE SEQUENCE [LARGE SCALE GENOMIC DNA]</scope>
    <source>
        <strain evidence="14 15">CLA-KB-H42</strain>
    </source>
</reference>
<dbReference type="RefSeq" id="WP_180963578.1">
    <property type="nucleotide sequence ID" value="NZ_JBBNOP010000001.1"/>
</dbReference>
<evidence type="ECO:0000256" key="3">
    <source>
        <dbReference type="ARBA" id="ARBA00005464"/>
    </source>
</evidence>
<dbReference type="EC" id="5.2.1.8" evidence="4"/>
<feature type="domain" description="Trigger factor C-terminal" evidence="13">
    <location>
        <begin position="267"/>
        <end position="391"/>
    </location>
</feature>
<evidence type="ECO:0000256" key="8">
    <source>
        <dbReference type="ARBA" id="ARBA00023186"/>
    </source>
</evidence>
<keyword evidence="7" id="KW-0697">Rotamase</keyword>
<evidence type="ECO:0000256" key="9">
    <source>
        <dbReference type="ARBA" id="ARBA00023235"/>
    </source>
</evidence>
<dbReference type="InterPro" id="IPR037041">
    <property type="entry name" value="Trigger_fac_C_sf"/>
</dbReference>
<organism evidence="14 15">
    <name type="scientific">Raoultibacter massiliensis</name>
    <dbReference type="NCBI Taxonomy" id="1852371"/>
    <lineage>
        <taxon>Bacteria</taxon>
        <taxon>Bacillati</taxon>
        <taxon>Actinomycetota</taxon>
        <taxon>Coriobacteriia</taxon>
        <taxon>Eggerthellales</taxon>
        <taxon>Eggerthellaceae</taxon>
        <taxon>Raoultibacter</taxon>
    </lineage>
</organism>
<evidence type="ECO:0000256" key="6">
    <source>
        <dbReference type="ARBA" id="ARBA00022618"/>
    </source>
</evidence>
<evidence type="ECO:0000256" key="1">
    <source>
        <dbReference type="ARBA" id="ARBA00000971"/>
    </source>
</evidence>
<feature type="domain" description="Trigger factor ribosome-binding bacterial" evidence="12">
    <location>
        <begin position="2"/>
        <end position="144"/>
    </location>
</feature>
<sequence>MEIATREAGEGVLRMTVTIAADEMAERIRKAAIVVAFRSEIAPDPAIAPQEAVERKLGCDEAQARIAEQVMKDAVPFALTQERIDIVGSPTFVSAHQASAGKPFEFIMECVPVPRFELPSYAPVSITVPPARVAGDAVAERIAAIAEQHATWEADSEKRAVRAGDVVELSMETEKNGERVAGLCRKSNRYTVGSFAMPDAFDEAVEGMEAGQSREVVYEGPSFETDGAGNPIMEEYRSRITVKRILKKAVPAVSDSWVAATVPGCATVAELEARVRGSLEEEARSQQAKQVEFLSASELAKRFDARIPDTVYEAAMDEAKREFAAKLAEEDTTLEDFLAQGNVDEQQLTVSLMMQVREQLVHQFSLNALAEHYGLSVDDSDMEAFFESIAPGRAMQARLDFERSGRLFAAQRAALRLKANRRLAAEAIIDEFDGEGIG</sequence>
<evidence type="ECO:0000256" key="2">
    <source>
        <dbReference type="ARBA" id="ARBA00004496"/>
    </source>
</evidence>
<proteinExistence type="inferred from homology"/>
<gene>
    <name evidence="14" type="ORF">AAA083_02355</name>
</gene>
<keyword evidence="8" id="KW-0143">Chaperone</keyword>
<dbReference type="InterPro" id="IPR008881">
    <property type="entry name" value="Trigger_fac_ribosome-bd_bac"/>
</dbReference>
<dbReference type="Pfam" id="PF05698">
    <property type="entry name" value="Trigger_C"/>
    <property type="match status" value="1"/>
</dbReference>
<dbReference type="SUPFAM" id="SSF54534">
    <property type="entry name" value="FKBP-like"/>
    <property type="match status" value="1"/>
</dbReference>
<comment type="similarity">
    <text evidence="3">Belongs to the FKBP-type PPIase family. Tig subfamily.</text>
</comment>
<evidence type="ECO:0000256" key="10">
    <source>
        <dbReference type="ARBA" id="ARBA00023306"/>
    </source>
</evidence>
<dbReference type="Pfam" id="PF05697">
    <property type="entry name" value="Trigger_N"/>
    <property type="match status" value="1"/>
</dbReference>
<dbReference type="EMBL" id="JBBNOP010000001">
    <property type="protein sequence ID" value="MEQ3361813.1"/>
    <property type="molecule type" value="Genomic_DNA"/>
</dbReference>
<accession>A0ABV1J9S5</accession>
<dbReference type="PIRSF" id="PIRSF003095">
    <property type="entry name" value="Trigger_factor"/>
    <property type="match status" value="1"/>
</dbReference>
<keyword evidence="6" id="KW-0132">Cell division</keyword>
<evidence type="ECO:0000313" key="14">
    <source>
        <dbReference type="EMBL" id="MEQ3361813.1"/>
    </source>
</evidence>
<dbReference type="InterPro" id="IPR005215">
    <property type="entry name" value="Trig_fac"/>
</dbReference>
<dbReference type="Gene3D" id="3.10.50.40">
    <property type="match status" value="1"/>
</dbReference>
<name>A0ABV1J9S5_9ACTN</name>
<dbReference type="Gene3D" id="1.10.3120.10">
    <property type="entry name" value="Trigger factor, C-terminal domain"/>
    <property type="match status" value="1"/>
</dbReference>
<dbReference type="SUPFAM" id="SSF102735">
    <property type="entry name" value="Trigger factor ribosome-binding domain"/>
    <property type="match status" value="1"/>
</dbReference>
<keyword evidence="10" id="KW-0131">Cell cycle</keyword>
<evidence type="ECO:0000256" key="11">
    <source>
        <dbReference type="ARBA" id="ARBA00029986"/>
    </source>
</evidence>
<protein>
    <recommendedName>
        <fullName evidence="5">Trigger factor</fullName>
        <ecNumber evidence="4">5.2.1.8</ecNumber>
    </recommendedName>
    <alternativeName>
        <fullName evidence="11">PPIase</fullName>
    </alternativeName>
</protein>
<dbReference type="Gene3D" id="3.30.70.1050">
    <property type="entry name" value="Trigger factor ribosome-binding domain"/>
    <property type="match status" value="1"/>
</dbReference>